<organism evidence="2 3">
    <name type="scientific">Thiomicrorhabdus heinhorstiae</name>
    <dbReference type="NCBI Taxonomy" id="2748010"/>
    <lineage>
        <taxon>Bacteria</taxon>
        <taxon>Pseudomonadati</taxon>
        <taxon>Pseudomonadota</taxon>
        <taxon>Gammaproteobacteria</taxon>
        <taxon>Thiotrichales</taxon>
        <taxon>Piscirickettsiaceae</taxon>
        <taxon>Thiomicrorhabdus</taxon>
    </lineage>
</organism>
<accession>A0ABS0C0P2</accession>
<dbReference type="Pfam" id="PF13852">
    <property type="entry name" value="DUF4197"/>
    <property type="match status" value="1"/>
</dbReference>
<dbReference type="Proteomes" id="UP001193680">
    <property type="component" value="Unassembled WGS sequence"/>
</dbReference>
<gene>
    <name evidence="2" type="ORF">H8792_011215</name>
</gene>
<evidence type="ECO:0000313" key="2">
    <source>
        <dbReference type="EMBL" id="MBF6058913.1"/>
    </source>
</evidence>
<feature type="chain" id="PRO_5047526786" evidence="1">
    <location>
        <begin position="26"/>
        <end position="257"/>
    </location>
</feature>
<name>A0ABS0C0P2_9GAMM</name>
<keyword evidence="3" id="KW-1185">Reference proteome</keyword>
<keyword evidence="1" id="KW-0732">Signal</keyword>
<evidence type="ECO:0000313" key="3">
    <source>
        <dbReference type="Proteomes" id="UP001193680"/>
    </source>
</evidence>
<proteinExistence type="predicted"/>
<feature type="signal peptide" evidence="1">
    <location>
        <begin position="1"/>
        <end position="25"/>
    </location>
</feature>
<evidence type="ECO:0000256" key="1">
    <source>
        <dbReference type="SAM" id="SignalP"/>
    </source>
</evidence>
<dbReference type="InterPro" id="IPR025245">
    <property type="entry name" value="DUF4197"/>
</dbReference>
<comment type="caution">
    <text evidence="2">The sequence shown here is derived from an EMBL/GenBank/DDBJ whole genome shotgun (WGS) entry which is preliminary data.</text>
</comment>
<dbReference type="EMBL" id="JACBGI020000031">
    <property type="protein sequence ID" value="MBF6058913.1"/>
    <property type="molecule type" value="Genomic_DNA"/>
</dbReference>
<sequence>MSAKKLLIKPASVLLLVSASFNLQASWWEQGVEAYKSYKQSQDSDSSSSTTSSAFSNSELQKAFKQALSIGSEEVVKRLSVLDAFNKDPQIHIDLPSSLQPVQSILEKYGQGALLDDVELKINRAAEQAAPKAKDLFIGAIQDLSFDDIQKIYQGSDDSATQYLKSKTADKLRSEFKPIIEQSLSEVGALKAYDRLIANYKSMPFVPDIHANLQQHVVDESINGLFYYLAKTEAEIRKDPMKQSTELLKKVFSSSKG</sequence>
<reference evidence="2 3" key="1">
    <citation type="submission" date="2020-11" db="EMBL/GenBank/DDBJ databases">
        <title>Sulfur oxidizing isolate from Hospital Hole Sinkhole.</title>
        <authorList>
            <person name="Scott K.M."/>
        </authorList>
    </citation>
    <scope>NUCLEOTIDE SEQUENCE [LARGE SCALE GENOMIC DNA]</scope>
    <source>
        <strain evidence="2 3">HH1</strain>
    </source>
</reference>
<protein>
    <submittedName>
        <fullName evidence="2">DUF4197 domain-containing protein</fullName>
    </submittedName>
</protein>